<dbReference type="PROSITE" id="PS51186">
    <property type="entry name" value="GNAT"/>
    <property type="match status" value="1"/>
</dbReference>
<evidence type="ECO:0000259" key="3">
    <source>
        <dbReference type="PROSITE" id="PS51186"/>
    </source>
</evidence>
<dbReference type="PANTHER" id="PTHR43877:SF2">
    <property type="entry name" value="AMINOALKYLPHOSPHONATE N-ACETYLTRANSFERASE-RELATED"/>
    <property type="match status" value="1"/>
</dbReference>
<accession>A0ABN6GLQ1</accession>
<evidence type="ECO:0000256" key="2">
    <source>
        <dbReference type="ARBA" id="ARBA00023315"/>
    </source>
</evidence>
<dbReference type="CDD" id="cd04301">
    <property type="entry name" value="NAT_SF"/>
    <property type="match status" value="1"/>
</dbReference>
<protein>
    <submittedName>
        <fullName evidence="4">GNAT family N-acetyltransferase</fullName>
    </submittedName>
</protein>
<keyword evidence="2" id="KW-0012">Acyltransferase</keyword>
<dbReference type="EMBL" id="AP024684">
    <property type="protein sequence ID" value="BCX42003.1"/>
    <property type="molecule type" value="Genomic_DNA"/>
</dbReference>
<keyword evidence="5" id="KW-1185">Reference proteome</keyword>
<organism evidence="4 5">
    <name type="scientific">Stenotrophomonas pavanii</name>
    <dbReference type="NCBI Taxonomy" id="487698"/>
    <lineage>
        <taxon>Bacteria</taxon>
        <taxon>Pseudomonadati</taxon>
        <taxon>Pseudomonadota</taxon>
        <taxon>Gammaproteobacteria</taxon>
        <taxon>Lysobacterales</taxon>
        <taxon>Lysobacteraceae</taxon>
        <taxon>Stenotrophomonas</taxon>
    </lineage>
</organism>
<dbReference type="SUPFAM" id="SSF55729">
    <property type="entry name" value="Acyl-CoA N-acyltransferases (Nat)"/>
    <property type="match status" value="1"/>
</dbReference>
<dbReference type="Gene3D" id="3.40.630.30">
    <property type="match status" value="1"/>
</dbReference>
<proteinExistence type="predicted"/>
<name>A0ABN6GLQ1_9GAMM</name>
<dbReference type="InterPro" id="IPR050832">
    <property type="entry name" value="Bact_Acetyltransf"/>
</dbReference>
<dbReference type="Pfam" id="PF00583">
    <property type="entry name" value="Acetyltransf_1"/>
    <property type="match status" value="1"/>
</dbReference>
<dbReference type="RefSeq" id="WP_049470823.1">
    <property type="nucleotide sequence ID" value="NZ_AP024684.1"/>
</dbReference>
<dbReference type="InterPro" id="IPR016181">
    <property type="entry name" value="Acyl_CoA_acyltransferase"/>
</dbReference>
<evidence type="ECO:0000313" key="4">
    <source>
        <dbReference type="EMBL" id="BCX42003.1"/>
    </source>
</evidence>
<dbReference type="Proteomes" id="UP000825066">
    <property type="component" value="Chromosome"/>
</dbReference>
<dbReference type="InterPro" id="IPR000182">
    <property type="entry name" value="GNAT_dom"/>
</dbReference>
<keyword evidence="1" id="KW-0808">Transferase</keyword>
<reference evidence="4 5" key="1">
    <citation type="submission" date="2021-05" db="EMBL/GenBank/DDBJ databases">
        <title>Complete Genome Sequence of Stenotrophomonas pavanii strain Y.</title>
        <authorList>
            <person name="Dohra H."/>
            <person name="Mohad Din A.R.J."/>
            <person name="Suzuki K."/>
            <person name="Fatma A."/>
            <person name="Honjyo M."/>
            <person name="Nishimura T."/>
            <person name="Moriuch R."/>
            <person name="Masuda K."/>
            <person name="Minoura A."/>
            <person name="Tashiro Y."/>
            <person name="Futamata H."/>
        </authorList>
    </citation>
    <scope>NUCLEOTIDE SEQUENCE [LARGE SCALE GENOMIC DNA]</scope>
    <source>
        <strain evidence="5">Y</strain>
    </source>
</reference>
<evidence type="ECO:0000313" key="5">
    <source>
        <dbReference type="Proteomes" id="UP000825066"/>
    </source>
</evidence>
<evidence type="ECO:0000256" key="1">
    <source>
        <dbReference type="ARBA" id="ARBA00022679"/>
    </source>
</evidence>
<dbReference type="PANTHER" id="PTHR43877">
    <property type="entry name" value="AMINOALKYLPHOSPHONATE N-ACETYLTRANSFERASE-RELATED-RELATED"/>
    <property type="match status" value="1"/>
</dbReference>
<sequence>MTSNVALAFPSLRAAWLPAARDGLPAGVSVREAQDGDLPFLQRLYAESRAAELANVPWPDALRQAFLDNQFALQHLHYTRHYQPAHYLLVEQAGQPIGRLYLHCDEHEATLIDIALLDAVRGRGIGSALVRWVQRAAHAVPLHSVVLHVAWENVAARRLYERLAFHTEGDTGSHLRMRWVATAVS</sequence>
<gene>
    <name evidence="4" type="ORF">STNY_R01500</name>
</gene>
<feature type="domain" description="N-acetyltransferase" evidence="3">
    <location>
        <begin position="28"/>
        <end position="185"/>
    </location>
</feature>